<name>A0ABT1SEY6_9FIRM</name>
<dbReference type="EMBL" id="JANGAC010000017">
    <property type="protein sequence ID" value="MCQ4924974.1"/>
    <property type="molecule type" value="Genomic_DNA"/>
</dbReference>
<dbReference type="Proteomes" id="UP001524478">
    <property type="component" value="Unassembled WGS sequence"/>
</dbReference>
<evidence type="ECO:0000313" key="1">
    <source>
        <dbReference type="EMBL" id="MCQ4924974.1"/>
    </source>
</evidence>
<sequence>MKRIMLFACKNCNCGSFKVMKEKGQGHAENERCFLRADYFSREQFQNELDKMCSDCMKDNC</sequence>
<gene>
    <name evidence="1" type="ORF">NE686_17875</name>
</gene>
<proteinExistence type="predicted"/>
<reference evidence="1 2" key="1">
    <citation type="submission" date="2022-06" db="EMBL/GenBank/DDBJ databases">
        <title>Isolation of gut microbiota from human fecal samples.</title>
        <authorList>
            <person name="Pamer E.G."/>
            <person name="Barat B."/>
            <person name="Waligurski E."/>
            <person name="Medina S."/>
            <person name="Paddock L."/>
            <person name="Mostad J."/>
        </authorList>
    </citation>
    <scope>NUCLEOTIDE SEQUENCE [LARGE SCALE GENOMIC DNA]</scope>
    <source>
        <strain evidence="1 2">DFI.7.95</strain>
    </source>
</reference>
<evidence type="ECO:0000313" key="2">
    <source>
        <dbReference type="Proteomes" id="UP001524478"/>
    </source>
</evidence>
<keyword evidence="2" id="KW-1185">Reference proteome</keyword>
<protein>
    <submittedName>
        <fullName evidence="1">Uncharacterized protein</fullName>
    </submittedName>
</protein>
<dbReference type="RefSeq" id="WP_256312565.1">
    <property type="nucleotide sequence ID" value="NZ_JANGAC010000017.1"/>
</dbReference>
<accession>A0ABT1SEY6</accession>
<organism evidence="1 2">
    <name type="scientific">Tissierella carlieri</name>
    <dbReference type="NCBI Taxonomy" id="689904"/>
    <lineage>
        <taxon>Bacteria</taxon>
        <taxon>Bacillati</taxon>
        <taxon>Bacillota</taxon>
        <taxon>Tissierellia</taxon>
        <taxon>Tissierellales</taxon>
        <taxon>Tissierellaceae</taxon>
        <taxon>Tissierella</taxon>
    </lineage>
</organism>
<comment type="caution">
    <text evidence="1">The sequence shown here is derived from an EMBL/GenBank/DDBJ whole genome shotgun (WGS) entry which is preliminary data.</text>
</comment>